<dbReference type="EMBL" id="JACJQB010000007">
    <property type="protein sequence ID" value="MBD2187634.1"/>
    <property type="molecule type" value="Genomic_DNA"/>
</dbReference>
<keyword evidence="3" id="KW-1185">Reference proteome</keyword>
<proteinExistence type="predicted"/>
<gene>
    <name evidence="2" type="ORF">H6F41_05690</name>
</gene>
<evidence type="ECO:0000259" key="1">
    <source>
        <dbReference type="Pfam" id="PF20472"/>
    </source>
</evidence>
<comment type="caution">
    <text evidence="2">The sequence shown here is derived from an EMBL/GenBank/DDBJ whole genome shotgun (WGS) entry which is preliminary data.</text>
</comment>
<accession>A0ABR7ZUW4</accession>
<feature type="domain" description="PD-(D/E)XK nuclease" evidence="1">
    <location>
        <begin position="6"/>
        <end position="136"/>
    </location>
</feature>
<sequence>MSARNTSTGAVLENMILPSLRMGKYEYELQKVIGTRPGGRKHKVDAVAIKEDSSYLISLKWQQVNGTAEQKVPFEVICLLDALQQNPQCQKAYLVLGGDGWTLRNLYTSGGLQKYLLYGDRVEIVTLERFIAKANTGKL</sequence>
<evidence type="ECO:0000313" key="2">
    <source>
        <dbReference type="EMBL" id="MBD2187634.1"/>
    </source>
</evidence>
<organism evidence="2 3">
    <name type="scientific">Pseudanabaena mucicola FACHB-723</name>
    <dbReference type="NCBI Taxonomy" id="2692860"/>
    <lineage>
        <taxon>Bacteria</taxon>
        <taxon>Bacillati</taxon>
        <taxon>Cyanobacteriota</taxon>
        <taxon>Cyanophyceae</taxon>
        <taxon>Pseudanabaenales</taxon>
        <taxon>Pseudanabaenaceae</taxon>
        <taxon>Pseudanabaena</taxon>
    </lineage>
</organism>
<dbReference type="Proteomes" id="UP000642094">
    <property type="component" value="Unassembled WGS sequence"/>
</dbReference>
<dbReference type="RefSeq" id="WP_190402509.1">
    <property type="nucleotide sequence ID" value="NZ_JACJQB010000007.1"/>
</dbReference>
<reference evidence="2 3" key="1">
    <citation type="journal article" date="2020" name="ISME J.">
        <title>Comparative genomics reveals insights into cyanobacterial evolution and habitat adaptation.</title>
        <authorList>
            <person name="Chen M.Y."/>
            <person name="Teng W.K."/>
            <person name="Zhao L."/>
            <person name="Hu C.X."/>
            <person name="Zhou Y.K."/>
            <person name="Han B.P."/>
            <person name="Song L.R."/>
            <person name="Shu W.S."/>
        </authorList>
    </citation>
    <scope>NUCLEOTIDE SEQUENCE [LARGE SCALE GENOMIC DNA]</scope>
    <source>
        <strain evidence="2 3">FACHB-723</strain>
    </source>
</reference>
<name>A0ABR7ZUW4_9CYAN</name>
<dbReference type="Pfam" id="PF20472">
    <property type="entry name" value="PDDEXK_11"/>
    <property type="match status" value="1"/>
</dbReference>
<dbReference type="InterPro" id="IPR046821">
    <property type="entry name" value="PDDEXK_11"/>
</dbReference>
<protein>
    <recommendedName>
        <fullName evidence="1">PD-(D/E)XK nuclease domain-containing protein</fullName>
    </recommendedName>
</protein>
<evidence type="ECO:0000313" key="3">
    <source>
        <dbReference type="Proteomes" id="UP000642094"/>
    </source>
</evidence>